<sequence>MIDGHNHRFNNGEETFEMRMNQFGDMSQEEFRLMMSLQKDQTPSRGDNLALLEDNEDLPKEVVWRAKGAVTTMKD</sequence>
<dbReference type="EMBL" id="CAKOFQ010007920">
    <property type="protein sequence ID" value="CAH2009809.1"/>
    <property type="molecule type" value="Genomic_DNA"/>
</dbReference>
<gene>
    <name evidence="2" type="ORF">ACAOBT_LOCUS31136</name>
</gene>
<reference evidence="2" key="1">
    <citation type="submission" date="2022-03" db="EMBL/GenBank/DDBJ databases">
        <authorList>
            <person name="Sayadi A."/>
        </authorList>
    </citation>
    <scope>NUCLEOTIDE SEQUENCE</scope>
</reference>
<feature type="domain" description="Cathepsin propeptide inhibitor" evidence="1">
    <location>
        <begin position="2"/>
        <end position="31"/>
    </location>
</feature>
<dbReference type="Proteomes" id="UP001152888">
    <property type="component" value="Unassembled WGS sequence"/>
</dbReference>
<keyword evidence="3" id="KW-1185">Reference proteome</keyword>
<dbReference type="OrthoDB" id="5855924at2759"/>
<accession>A0A9P0Q4F3</accession>
<name>A0A9P0Q4F3_ACAOB</name>
<dbReference type="Gene3D" id="3.90.70.10">
    <property type="entry name" value="Cysteine proteinases"/>
    <property type="match status" value="1"/>
</dbReference>
<dbReference type="InterPro" id="IPR013201">
    <property type="entry name" value="Prot_inhib_I29"/>
</dbReference>
<evidence type="ECO:0000313" key="2">
    <source>
        <dbReference type="EMBL" id="CAH2009809.1"/>
    </source>
</evidence>
<protein>
    <recommendedName>
        <fullName evidence="1">Cathepsin propeptide inhibitor domain-containing protein</fullName>
    </recommendedName>
</protein>
<comment type="caution">
    <text evidence="2">The sequence shown here is derived from an EMBL/GenBank/DDBJ whole genome shotgun (WGS) entry which is preliminary data.</text>
</comment>
<evidence type="ECO:0000313" key="3">
    <source>
        <dbReference type="Proteomes" id="UP001152888"/>
    </source>
</evidence>
<dbReference type="AlphaFoldDB" id="A0A9P0Q4F3"/>
<dbReference type="Pfam" id="PF08246">
    <property type="entry name" value="Inhibitor_I29"/>
    <property type="match status" value="1"/>
</dbReference>
<proteinExistence type="predicted"/>
<dbReference type="InterPro" id="IPR038765">
    <property type="entry name" value="Papain-like_cys_pep_sf"/>
</dbReference>
<dbReference type="SUPFAM" id="SSF54001">
    <property type="entry name" value="Cysteine proteinases"/>
    <property type="match status" value="1"/>
</dbReference>
<organism evidence="2 3">
    <name type="scientific">Acanthoscelides obtectus</name>
    <name type="common">Bean weevil</name>
    <name type="synonym">Bruchus obtectus</name>
    <dbReference type="NCBI Taxonomy" id="200917"/>
    <lineage>
        <taxon>Eukaryota</taxon>
        <taxon>Metazoa</taxon>
        <taxon>Ecdysozoa</taxon>
        <taxon>Arthropoda</taxon>
        <taxon>Hexapoda</taxon>
        <taxon>Insecta</taxon>
        <taxon>Pterygota</taxon>
        <taxon>Neoptera</taxon>
        <taxon>Endopterygota</taxon>
        <taxon>Coleoptera</taxon>
        <taxon>Polyphaga</taxon>
        <taxon>Cucujiformia</taxon>
        <taxon>Chrysomeloidea</taxon>
        <taxon>Chrysomelidae</taxon>
        <taxon>Bruchinae</taxon>
        <taxon>Bruchini</taxon>
        <taxon>Acanthoscelides</taxon>
    </lineage>
</organism>
<evidence type="ECO:0000259" key="1">
    <source>
        <dbReference type="Pfam" id="PF08246"/>
    </source>
</evidence>